<keyword evidence="14" id="KW-0498">Mitosis</keyword>
<dbReference type="Pfam" id="PF17980">
    <property type="entry name" value="ADD_DNMT3"/>
    <property type="match status" value="1"/>
</dbReference>
<dbReference type="Pfam" id="PF00145">
    <property type="entry name" value="DNA_methylase"/>
    <property type="match status" value="1"/>
</dbReference>
<dbReference type="InterPro" id="IPR040552">
    <property type="entry name" value="DNMT3_ADD_GATA1-like"/>
</dbReference>
<dbReference type="SUPFAM" id="SSF53335">
    <property type="entry name" value="S-adenosyl-L-methionine-dependent methyltransferases"/>
    <property type="match status" value="1"/>
</dbReference>
<dbReference type="PROSITE" id="PS50021">
    <property type="entry name" value="CH"/>
    <property type="match status" value="1"/>
</dbReference>
<dbReference type="PROSITE" id="PS00094">
    <property type="entry name" value="C5_MTASE_1"/>
    <property type="match status" value="1"/>
</dbReference>
<keyword evidence="18" id="KW-0539">Nucleus</keyword>
<keyword evidence="5" id="KW-0963">Cytoplasm</keyword>
<dbReference type="GO" id="GO:0061371">
    <property type="term" value="P:determination of heart left/right asymmetry"/>
    <property type="evidence" value="ECO:0007669"/>
    <property type="project" value="Ensembl"/>
</dbReference>
<dbReference type="InterPro" id="IPR000313">
    <property type="entry name" value="PWWP_dom"/>
</dbReference>
<dbReference type="InterPro" id="IPR036872">
    <property type="entry name" value="CH_dom_sf"/>
</dbReference>
<keyword evidence="8" id="KW-0132">Cell division</keyword>
<dbReference type="SMART" id="SM00293">
    <property type="entry name" value="PWWP"/>
    <property type="match status" value="1"/>
</dbReference>
<keyword evidence="16" id="KW-0238">DNA-binding</keyword>
<dbReference type="STRING" id="8128.ENSONIP00000021143"/>
<dbReference type="PANTHER" id="PTHR23068">
    <property type="entry name" value="DNA CYTOSINE-5- -METHYLTRANSFERASE 3-RELATED"/>
    <property type="match status" value="1"/>
</dbReference>
<keyword evidence="19" id="KW-0131">Cell cycle</keyword>
<dbReference type="GO" id="GO:0003677">
    <property type="term" value="F:DNA binding"/>
    <property type="evidence" value="ECO:0007669"/>
    <property type="project" value="UniProtKB-KW"/>
</dbReference>
<dbReference type="PROSITE" id="PS51679">
    <property type="entry name" value="SAM_MT_C5"/>
    <property type="match status" value="1"/>
</dbReference>
<evidence type="ECO:0000259" key="24">
    <source>
        <dbReference type="PROSITE" id="PS51533"/>
    </source>
</evidence>
<dbReference type="Gene3D" id="2.30.30.140">
    <property type="match status" value="1"/>
</dbReference>
<reference evidence="25" key="3">
    <citation type="submission" date="2025-09" db="UniProtKB">
        <authorList>
            <consortium name="Ensembl"/>
        </authorList>
    </citation>
    <scope>IDENTIFICATION</scope>
</reference>
<keyword evidence="7 20" id="KW-0489">Methyltransferase</keyword>
<keyword evidence="6" id="KW-0678">Repressor</keyword>
<dbReference type="OMA" id="PHRIYPS"/>
<dbReference type="PROSITE" id="PS51533">
    <property type="entry name" value="ADD"/>
    <property type="match status" value="1"/>
</dbReference>
<dbReference type="SUPFAM" id="SSF63748">
    <property type="entry name" value="Tudor/PWWP/MBT"/>
    <property type="match status" value="1"/>
</dbReference>
<dbReference type="GO" id="GO:0051718">
    <property type="term" value="F:DNA (cytosine-5-)-methyltransferase activity, acting on CpG substrates"/>
    <property type="evidence" value="ECO:0007669"/>
    <property type="project" value="TreeGrafter"/>
</dbReference>
<dbReference type="InterPro" id="IPR050390">
    <property type="entry name" value="C5-Methyltransferase"/>
</dbReference>
<evidence type="ECO:0000313" key="26">
    <source>
        <dbReference type="Proteomes" id="UP000005207"/>
    </source>
</evidence>
<dbReference type="Ensembl" id="ENSONIT00000021162.2">
    <property type="protein sequence ID" value="ENSONIP00000021143.2"/>
    <property type="gene ID" value="ENSONIG00000016781.2"/>
</dbReference>
<feature type="region of interest" description="Disordered" evidence="21">
    <location>
        <begin position="1000"/>
        <end position="1019"/>
    </location>
</feature>
<evidence type="ECO:0000256" key="3">
    <source>
        <dbReference type="ARBA" id="ARBA00010729"/>
    </source>
</evidence>
<evidence type="ECO:0000256" key="19">
    <source>
        <dbReference type="ARBA" id="ARBA00023306"/>
    </source>
</evidence>
<dbReference type="GO" id="GO:0051301">
    <property type="term" value="P:cell division"/>
    <property type="evidence" value="ECO:0007669"/>
    <property type="project" value="UniProtKB-KW"/>
</dbReference>
<organism evidence="25 26">
    <name type="scientific">Oreochromis niloticus</name>
    <name type="common">Nile tilapia</name>
    <name type="synonym">Tilapia nilotica</name>
    <dbReference type="NCBI Taxonomy" id="8128"/>
    <lineage>
        <taxon>Eukaryota</taxon>
        <taxon>Metazoa</taxon>
        <taxon>Chordata</taxon>
        <taxon>Craniata</taxon>
        <taxon>Vertebrata</taxon>
        <taxon>Euteleostomi</taxon>
        <taxon>Actinopterygii</taxon>
        <taxon>Neopterygii</taxon>
        <taxon>Teleostei</taxon>
        <taxon>Neoteleostei</taxon>
        <taxon>Acanthomorphata</taxon>
        <taxon>Ovalentaria</taxon>
        <taxon>Cichlomorphae</taxon>
        <taxon>Cichliformes</taxon>
        <taxon>Cichlidae</taxon>
        <taxon>African cichlids</taxon>
        <taxon>Pseudocrenilabrinae</taxon>
        <taxon>Oreochromini</taxon>
        <taxon>Oreochromis</taxon>
    </lineage>
</organism>
<evidence type="ECO:0000256" key="10">
    <source>
        <dbReference type="ARBA" id="ARBA00022691"/>
    </source>
</evidence>
<evidence type="ECO:0000256" key="4">
    <source>
        <dbReference type="ARBA" id="ARBA00011975"/>
    </source>
</evidence>
<keyword evidence="17" id="KW-0206">Cytoskeleton</keyword>
<dbReference type="GeneTree" id="ENSGT00940000166425"/>
<dbReference type="InParanoid" id="I3KJ48"/>
<protein>
    <recommendedName>
        <fullName evidence="4">DNA (cytosine-5-)-methyltransferase</fullName>
        <ecNumber evidence="4">2.1.1.37</ecNumber>
    </recommendedName>
</protein>
<dbReference type="SUPFAM" id="SSF47576">
    <property type="entry name" value="Calponin-homology domain, CH-domain"/>
    <property type="match status" value="1"/>
</dbReference>
<evidence type="ECO:0000256" key="9">
    <source>
        <dbReference type="ARBA" id="ARBA00022679"/>
    </source>
</evidence>
<dbReference type="Gene3D" id="1.10.720.50">
    <property type="entry name" value="PWWP, helical domain"/>
    <property type="match status" value="1"/>
</dbReference>
<dbReference type="EC" id="2.1.1.37" evidence="4"/>
<dbReference type="PROSITE" id="PS50812">
    <property type="entry name" value="PWWP"/>
    <property type="match status" value="1"/>
</dbReference>
<dbReference type="InterPro" id="IPR001525">
    <property type="entry name" value="C5_MeTfrase"/>
</dbReference>
<sequence length="1475" mass="165714">MPECYSESCKMESTVVRTSDSFTDENFYLKWINSLLKTNFKNVEEMGSGACHCQMMDCVFPGSVDMTKVKFDAQSEDDCKHNFSILHEAFSTNGITKKIPVEKLIKGDFNSNFKFLKWFKSFYTENVKSNDYDPVKARDSCDISPILVSPKSERSKESDTEENSKTTKRFPYSEKWKDVFAWADRSPRGDNYTYCSSCGTDLSTINKGFFELKRHVETTKHRKRAAKKRCGPRTQVTESLPCSDEALQFIYNHCYTGSAKGQQGSRHFARCKLGSQYPKDIISACENTPYCLYIYGGVPVGKDEAVSVLLVGFFDVEASSRRIRFLDALQAGDSAGDQYAAAVVDSLKKFGLSTDNLAAVYLTGNGSATEEICSKLREFNANIVALGGLYTIADAACRAAIKELSNQAQELMVDLHEHYSACSTKNENLKDLFDSDVSNDSASLHTNTSCFRVCLLVTKILEMWTDLTLYFSSCNEDEKTKSICSQLKDPRVKAMFMFLQQALEPLHSFQRKTQEASGTNIELILAEANSLISIYTSYFLSPQAADRFLIERDVQILKNKNFHLPTSELCLGKKTVEDFLKTSEAAEALPLLQEDVLSFYIALTGCIAEELPLNDSVLKSIAQLLNPQSRLKVTEETVGELGTKLGICNSPEEVKQLTNEFLEYQKAQEKEAEDGGKDSAAVVSLENIMNDTKPASIFRKLLLILLSFPCPPLDAQQVFTQALQNDHVRGVSDSEALTESELDVTSDNFSDSSKNYQVRTRGQNGLPLKVKPCEVRLTKIEPGDGYENKLGVNGALWKEGTIRGNFGWESSLRQKPKARTVFQAGDNTWSKPIGLDKDSKNELGSQDDVSEDSSTPNKHTPTRARRKPAYQDGKGFLTGVLVWGKIKGFNWWPGMVVAWKTKCAPVGMRRVEWFGDGMFSEVYTEGLTPFAAFTRCFCKNSFASLPVYKKAIYQILELAGERCGKSFPEAQGSEEKELKLMLDWAFEGFLPTGPDGFIPVDSSPHGHSSDSTLSDAPPPAKRKYVLKNKGNVPAIIYNKESIIEGVKEKGKTIEDFCLSCGSTDIDVQHPLFKGGLCLKCKENFTETLYRYDDDGYQSYCTICCAGLEVILCGNPSCCRCYCKDCVNILVGPETFDKLKDVDPWSCYMCKPSQCEGNLKLRADWSVKVQDFFANNSAMEFEPHRVYPSIPADQRRPIKVLSLFDGIATGYLVLKDLGLKIERYIASEICDDSIAVGMVKHEGKIEYVNDVRTITRKHLAEWGPFDLLIGGSPCNDLSMVNPLRKGLFEGTGRLFFEFYRILTLLRPKEDDNRPFFWLFENVVFMSANDKSDICRFLECNPILIDAVKVSPAHRARYFWGNLPGMNRPVATSLDDKVTLQDCLESGRQAKFDKVRTITTKSNSIRQGKMGPLPVDMNGKEDYLWCTEMEQIFGFPKHYTDVNNMGRMQRQKVLGRSWSVPVIRHLFAPLKDYFECE</sequence>
<name>I3KJ48_ORENI</name>
<evidence type="ECO:0000256" key="16">
    <source>
        <dbReference type="ARBA" id="ARBA00023125"/>
    </source>
</evidence>
<evidence type="ECO:0000256" key="12">
    <source>
        <dbReference type="ARBA" id="ARBA00022723"/>
    </source>
</evidence>
<dbReference type="FunFam" id="3.40.50.150:FF:000011">
    <property type="entry name" value="DNA methyltransferase 3 alpha"/>
    <property type="match status" value="1"/>
</dbReference>
<reference evidence="26" key="1">
    <citation type="submission" date="2012-01" db="EMBL/GenBank/DDBJ databases">
        <title>The Genome Sequence of Oreochromis niloticus (Nile Tilapia).</title>
        <authorList>
            <consortium name="Broad Institute Genome Assembly Team"/>
            <consortium name="Broad Institute Sequencing Platform"/>
            <person name="Di Palma F."/>
            <person name="Johnson J."/>
            <person name="Lander E.S."/>
            <person name="Lindblad-Toh K."/>
        </authorList>
    </citation>
    <scope>NUCLEOTIDE SEQUENCE [LARGE SCALE GENOMIC DNA]</scope>
</reference>
<evidence type="ECO:0000256" key="2">
    <source>
        <dbReference type="ARBA" id="ARBA00004245"/>
    </source>
</evidence>
<accession>I3KJ48</accession>
<gene>
    <name evidence="25" type="primary">dnmt3ba</name>
</gene>
<evidence type="ECO:0000256" key="11">
    <source>
        <dbReference type="ARBA" id="ARBA00022701"/>
    </source>
</evidence>
<evidence type="ECO:0000256" key="15">
    <source>
        <dbReference type="ARBA" id="ARBA00022833"/>
    </source>
</evidence>
<dbReference type="GO" id="GO:0032259">
    <property type="term" value="P:methylation"/>
    <property type="evidence" value="ECO:0007669"/>
    <property type="project" value="UniProtKB-KW"/>
</dbReference>
<evidence type="ECO:0000313" key="25">
    <source>
        <dbReference type="Ensembl" id="ENSONIP00000021143.2"/>
    </source>
</evidence>
<keyword evidence="13" id="KW-0863">Zinc-finger</keyword>
<feature type="domain" description="Calponin-homology (CH)" evidence="22">
    <location>
        <begin position="22"/>
        <end position="124"/>
    </location>
</feature>
<feature type="domain" description="PHD-type" evidence="24">
    <location>
        <begin position="1045"/>
        <end position="1177"/>
    </location>
</feature>
<feature type="compositionally biased region" description="Polar residues" evidence="21">
    <location>
        <begin position="1005"/>
        <end position="1014"/>
    </location>
</feature>
<dbReference type="InterPro" id="IPR025766">
    <property type="entry name" value="ADD"/>
</dbReference>
<reference evidence="25" key="2">
    <citation type="submission" date="2025-08" db="UniProtKB">
        <authorList>
            <consortium name="Ensembl"/>
        </authorList>
    </citation>
    <scope>IDENTIFICATION</scope>
</reference>
<dbReference type="Gene3D" id="1.10.418.10">
    <property type="entry name" value="Calponin-like domain"/>
    <property type="match status" value="1"/>
</dbReference>
<keyword evidence="9 20" id="KW-0808">Transferase</keyword>
<comment type="similarity">
    <text evidence="20">Belongs to the class I-like SAM-binding methyltransferase superfamily. C5-methyltransferase family.</text>
</comment>
<comment type="similarity">
    <text evidence="3">Belongs to the MAPRE family.</text>
</comment>
<dbReference type="PANTHER" id="PTHR23068:SF53">
    <property type="entry name" value="DNA (CYTOSINE-5-)-METHYLTRANSFERASE"/>
    <property type="match status" value="1"/>
</dbReference>
<dbReference type="FunFam" id="1.10.418.10:FF:000028">
    <property type="entry name" value="RP/EB family microtubule-associated protein"/>
    <property type="match status" value="1"/>
</dbReference>
<dbReference type="GO" id="GO:0005874">
    <property type="term" value="C:microtubule"/>
    <property type="evidence" value="ECO:0007669"/>
    <property type="project" value="UniProtKB-KW"/>
</dbReference>
<dbReference type="Pfam" id="PF21255">
    <property type="entry name" value="DNMT3_ADD_GATA1-like"/>
    <property type="match status" value="1"/>
</dbReference>
<keyword evidence="12" id="KW-0479">Metal-binding</keyword>
<dbReference type="GO" id="GO:0005634">
    <property type="term" value="C:nucleus"/>
    <property type="evidence" value="ECO:0007669"/>
    <property type="project" value="UniProtKB-SubCell"/>
</dbReference>
<keyword evidence="15" id="KW-0862">Zinc</keyword>
<dbReference type="GO" id="GO:0008270">
    <property type="term" value="F:zinc ion binding"/>
    <property type="evidence" value="ECO:0007669"/>
    <property type="project" value="UniProtKB-KW"/>
</dbReference>
<evidence type="ECO:0000256" key="7">
    <source>
        <dbReference type="ARBA" id="ARBA00022603"/>
    </source>
</evidence>
<evidence type="ECO:0000259" key="22">
    <source>
        <dbReference type="PROSITE" id="PS50021"/>
    </source>
</evidence>
<evidence type="ECO:0000256" key="21">
    <source>
        <dbReference type="SAM" id="MobiDB-lite"/>
    </source>
</evidence>
<feature type="region of interest" description="Disordered" evidence="21">
    <location>
        <begin position="829"/>
        <end position="869"/>
    </location>
</feature>
<dbReference type="InterPro" id="IPR049554">
    <property type="entry name" value="DNMT3_ADD_PHD"/>
</dbReference>
<keyword evidence="10 20" id="KW-0949">S-adenosyl-L-methionine</keyword>
<dbReference type="Pfam" id="PF00855">
    <property type="entry name" value="PWWP"/>
    <property type="match status" value="1"/>
</dbReference>
<keyword evidence="26" id="KW-1185">Reference proteome</keyword>
<evidence type="ECO:0000256" key="18">
    <source>
        <dbReference type="ARBA" id="ARBA00023242"/>
    </source>
</evidence>
<evidence type="ECO:0000256" key="17">
    <source>
        <dbReference type="ARBA" id="ARBA00023212"/>
    </source>
</evidence>
<comment type="subcellular location">
    <subcellularLocation>
        <location evidence="2">Cytoplasm</location>
        <location evidence="2">Cytoskeleton</location>
    </subcellularLocation>
    <subcellularLocation>
        <location evidence="1">Nucleus</location>
    </subcellularLocation>
</comment>
<evidence type="ECO:0000256" key="13">
    <source>
        <dbReference type="ARBA" id="ARBA00022771"/>
    </source>
</evidence>
<dbReference type="InterPro" id="IPR029063">
    <property type="entry name" value="SAM-dependent_MTases_sf"/>
</dbReference>
<dbReference type="Gene3D" id="3.40.50.150">
    <property type="entry name" value="Vaccinia Virus protein VP39"/>
    <property type="match status" value="2"/>
</dbReference>
<dbReference type="GO" id="GO:0000122">
    <property type="term" value="P:negative regulation of transcription by RNA polymerase II"/>
    <property type="evidence" value="ECO:0007669"/>
    <property type="project" value="TreeGrafter"/>
</dbReference>
<evidence type="ECO:0000256" key="1">
    <source>
        <dbReference type="ARBA" id="ARBA00004123"/>
    </source>
</evidence>
<evidence type="ECO:0000256" key="20">
    <source>
        <dbReference type="PROSITE-ProRule" id="PRU01016"/>
    </source>
</evidence>
<evidence type="ECO:0000256" key="8">
    <source>
        <dbReference type="ARBA" id="ARBA00022618"/>
    </source>
</evidence>
<evidence type="ECO:0000256" key="6">
    <source>
        <dbReference type="ARBA" id="ARBA00022491"/>
    </source>
</evidence>
<proteinExistence type="inferred from homology"/>
<dbReference type="Proteomes" id="UP000005207">
    <property type="component" value="Linkage group LG20"/>
</dbReference>
<dbReference type="FunFam" id="3.40.50.150:FF:000008">
    <property type="entry name" value="DNA (Cytosine-5)-methyltransferase 3A isoform X1"/>
    <property type="match status" value="1"/>
</dbReference>
<dbReference type="InterPro" id="IPR001715">
    <property type="entry name" value="CH_dom"/>
</dbReference>
<feature type="active site" evidence="20">
    <location>
        <position position="1273"/>
    </location>
</feature>
<dbReference type="Pfam" id="PF00307">
    <property type="entry name" value="CH"/>
    <property type="match status" value="1"/>
</dbReference>
<feature type="domain" description="PWWP" evidence="23">
    <location>
        <begin position="878"/>
        <end position="933"/>
    </location>
</feature>
<evidence type="ECO:0000259" key="23">
    <source>
        <dbReference type="PROSITE" id="PS50812"/>
    </source>
</evidence>
<dbReference type="InterPro" id="IPR018117">
    <property type="entry name" value="C5_DNA_meth_AS"/>
</dbReference>
<evidence type="ECO:0000256" key="14">
    <source>
        <dbReference type="ARBA" id="ARBA00022776"/>
    </source>
</evidence>
<keyword evidence="11" id="KW-0493">Microtubule</keyword>
<evidence type="ECO:0000256" key="5">
    <source>
        <dbReference type="ARBA" id="ARBA00022490"/>
    </source>
</evidence>